<dbReference type="InterPro" id="IPR037185">
    <property type="entry name" value="EmrE-like"/>
</dbReference>
<feature type="transmembrane region" description="Helical" evidence="8">
    <location>
        <begin position="246"/>
        <end position="263"/>
    </location>
</feature>
<feature type="transmembrane region" description="Helical" evidence="8">
    <location>
        <begin position="130"/>
        <end position="147"/>
    </location>
</feature>
<reference evidence="10" key="1">
    <citation type="submission" date="2018-06" db="EMBL/GenBank/DDBJ databases">
        <authorList>
            <person name="Zhirakovskaya E."/>
        </authorList>
    </citation>
    <scope>NUCLEOTIDE SEQUENCE</scope>
</reference>
<feature type="transmembrane region" description="Helical" evidence="8">
    <location>
        <begin position="269"/>
        <end position="291"/>
    </location>
</feature>
<feature type="transmembrane region" description="Helical" evidence="8">
    <location>
        <begin position="76"/>
        <end position="95"/>
    </location>
</feature>
<dbReference type="Pfam" id="PF00892">
    <property type="entry name" value="EamA"/>
    <property type="match status" value="1"/>
</dbReference>
<evidence type="ECO:0000256" key="1">
    <source>
        <dbReference type="ARBA" id="ARBA00004651"/>
    </source>
</evidence>
<evidence type="ECO:0000256" key="3">
    <source>
        <dbReference type="ARBA" id="ARBA00022448"/>
    </source>
</evidence>
<dbReference type="AlphaFoldDB" id="A0A3B0S820"/>
<protein>
    <submittedName>
        <fullName evidence="10">Uncharacterized inner membrane protein RarD</fullName>
    </submittedName>
</protein>
<evidence type="ECO:0000313" key="10">
    <source>
        <dbReference type="EMBL" id="VAV96568.1"/>
    </source>
</evidence>
<name>A0A3B0S820_9ZZZZ</name>
<comment type="similarity">
    <text evidence="2">Belongs to the EamA transporter family.</text>
</comment>
<keyword evidence="5 8" id="KW-0812">Transmembrane</keyword>
<sequence length="299" mass="33047">MTQQFSTNRIGMIQAFFACLFWGVMPIYFKLLQSVPPLEIVAHRIIWSVPLLLAILWVRRNLSGLKIALSDPKTRLYLFASSIFIAVNWLIYVWAVQEDHILAASLGYFVSPLLSVFLGALVLKEKLSKKQWVAIGIAALGVSILAIEAWQTLWISMALAGSWGLYSLIRKVAPVGPMVGLTIETGLLFPIFLTYFLWLAMSGAETGFGQSVTIDLLLVGGAIMTAIPLLLFAAAVQKISLTVMGLLQYLAPSIQFVIGIFLYNEPLTISHIICFTLIWISIGIFSSDAFFRKPAKETA</sequence>
<feature type="transmembrane region" description="Helical" evidence="8">
    <location>
        <begin position="41"/>
        <end position="58"/>
    </location>
</feature>
<keyword evidence="6 8" id="KW-1133">Transmembrane helix</keyword>
<dbReference type="InterPro" id="IPR004626">
    <property type="entry name" value="RarD"/>
</dbReference>
<feature type="transmembrane region" description="Helical" evidence="8">
    <location>
        <begin position="212"/>
        <end position="234"/>
    </location>
</feature>
<feature type="domain" description="EamA" evidence="9">
    <location>
        <begin position="10"/>
        <end position="145"/>
    </location>
</feature>
<dbReference type="PANTHER" id="PTHR22911:SF137">
    <property type="entry name" value="SOLUTE CARRIER FAMILY 35 MEMBER G2-RELATED"/>
    <property type="match status" value="1"/>
</dbReference>
<comment type="subcellular location">
    <subcellularLocation>
        <location evidence="1">Cell membrane</location>
        <topology evidence="1">Multi-pass membrane protein</topology>
    </subcellularLocation>
</comment>
<proteinExistence type="inferred from homology"/>
<accession>A0A3B0S820</accession>
<evidence type="ECO:0000256" key="4">
    <source>
        <dbReference type="ARBA" id="ARBA00022475"/>
    </source>
</evidence>
<gene>
    <name evidence="10" type="ORF">MNBD_ALPHA04-1745</name>
</gene>
<evidence type="ECO:0000256" key="6">
    <source>
        <dbReference type="ARBA" id="ARBA00022989"/>
    </source>
</evidence>
<dbReference type="InterPro" id="IPR000620">
    <property type="entry name" value="EamA_dom"/>
</dbReference>
<keyword evidence="3" id="KW-0813">Transport</keyword>
<keyword evidence="4" id="KW-1003">Cell membrane</keyword>
<feature type="transmembrane region" description="Helical" evidence="8">
    <location>
        <begin position="181"/>
        <end position="200"/>
    </location>
</feature>
<keyword evidence="7 8" id="KW-0472">Membrane</keyword>
<evidence type="ECO:0000256" key="7">
    <source>
        <dbReference type="ARBA" id="ARBA00023136"/>
    </source>
</evidence>
<dbReference type="NCBIfam" id="TIGR00688">
    <property type="entry name" value="rarD"/>
    <property type="match status" value="1"/>
</dbReference>
<feature type="transmembrane region" description="Helical" evidence="8">
    <location>
        <begin position="12"/>
        <end position="29"/>
    </location>
</feature>
<dbReference type="EMBL" id="UOEF01000233">
    <property type="protein sequence ID" value="VAV96568.1"/>
    <property type="molecule type" value="Genomic_DNA"/>
</dbReference>
<dbReference type="SUPFAM" id="SSF103481">
    <property type="entry name" value="Multidrug resistance efflux transporter EmrE"/>
    <property type="match status" value="2"/>
</dbReference>
<dbReference type="PANTHER" id="PTHR22911">
    <property type="entry name" value="ACYL-MALONYL CONDENSING ENZYME-RELATED"/>
    <property type="match status" value="1"/>
</dbReference>
<feature type="transmembrane region" description="Helical" evidence="8">
    <location>
        <begin position="101"/>
        <end position="123"/>
    </location>
</feature>
<evidence type="ECO:0000256" key="8">
    <source>
        <dbReference type="SAM" id="Phobius"/>
    </source>
</evidence>
<dbReference type="GO" id="GO:0005886">
    <property type="term" value="C:plasma membrane"/>
    <property type="evidence" value="ECO:0007669"/>
    <property type="project" value="UniProtKB-SubCell"/>
</dbReference>
<evidence type="ECO:0000259" key="9">
    <source>
        <dbReference type="Pfam" id="PF00892"/>
    </source>
</evidence>
<evidence type="ECO:0000256" key="2">
    <source>
        <dbReference type="ARBA" id="ARBA00007362"/>
    </source>
</evidence>
<evidence type="ECO:0000256" key="5">
    <source>
        <dbReference type="ARBA" id="ARBA00022692"/>
    </source>
</evidence>
<organism evidence="10">
    <name type="scientific">hydrothermal vent metagenome</name>
    <dbReference type="NCBI Taxonomy" id="652676"/>
    <lineage>
        <taxon>unclassified sequences</taxon>
        <taxon>metagenomes</taxon>
        <taxon>ecological metagenomes</taxon>
    </lineage>
</organism>